<evidence type="ECO:0000313" key="1">
    <source>
        <dbReference type="EMBL" id="RFC63443.1"/>
    </source>
</evidence>
<dbReference type="EMBL" id="QURL01000004">
    <property type="protein sequence ID" value="RFC63443.1"/>
    <property type="molecule type" value="Genomic_DNA"/>
</dbReference>
<dbReference type="OrthoDB" id="9807890at2"/>
<dbReference type="AlphaFoldDB" id="A0A371X2K7"/>
<sequence length="459" mass="50538">MLLRNTFWAGAGVGFAALLAVLVIAPGPFEAISMLDRDQRGEAAADLGNTIFSDGEGDVRFVEKLADLNRSFGDAKMQERAIDTLLDEDPDSELALRRAAEYLSHTQDIDAYIEILTRLADVTSKPKDVELLARTLRLWGEFDAEEEILASFVDVPLSPELSLRQAEILARADRGEDAYRVLSRTVVKNGPEKWATQSLLFDTMLDLGRTQEATRDAETWVRAGLSEERQADLATRLANQGLTEEAMALAGADRASGKLPQALAWSLGNQGHVDLAREAVHAWIDRVPEDKAIDGLRLYGRIAVSLNSMRPLYGDLYTLLSSDRPDDRRTGTDLASVVYGLQGFAAIAGIRHLLDAETVAKRPLFAASLAKADGRANAIRQYLQAVDIDHLTKDEAIEWRSLAEVSLTPSEIATILRQSFARNALPPPLVPVLRQAAEQAGFVDPIFDPRLRDERSRRS</sequence>
<dbReference type="Gene3D" id="1.25.40.10">
    <property type="entry name" value="Tetratricopeptide repeat domain"/>
    <property type="match status" value="1"/>
</dbReference>
<dbReference type="Proteomes" id="UP000264310">
    <property type="component" value="Unassembled WGS sequence"/>
</dbReference>
<comment type="caution">
    <text evidence="1">The sequence shown here is derived from an EMBL/GenBank/DDBJ whole genome shotgun (WGS) entry which is preliminary data.</text>
</comment>
<gene>
    <name evidence="1" type="ORF">DYI37_10420</name>
</gene>
<reference evidence="1 2" key="1">
    <citation type="submission" date="2018-08" db="EMBL/GenBank/DDBJ databases">
        <title>Fulvimarina sp. 85, whole genome shotgun sequence.</title>
        <authorList>
            <person name="Tuo L."/>
        </authorList>
    </citation>
    <scope>NUCLEOTIDE SEQUENCE [LARGE SCALE GENOMIC DNA]</scope>
    <source>
        <strain evidence="1 2">85</strain>
    </source>
</reference>
<name>A0A371X2K7_9HYPH</name>
<accession>A0A371X2K7</accession>
<proteinExistence type="predicted"/>
<evidence type="ECO:0000313" key="2">
    <source>
        <dbReference type="Proteomes" id="UP000264310"/>
    </source>
</evidence>
<evidence type="ECO:0008006" key="3">
    <source>
        <dbReference type="Google" id="ProtNLM"/>
    </source>
</evidence>
<keyword evidence="2" id="KW-1185">Reference proteome</keyword>
<organism evidence="1 2">
    <name type="scientific">Fulvimarina endophytica</name>
    <dbReference type="NCBI Taxonomy" id="2293836"/>
    <lineage>
        <taxon>Bacteria</taxon>
        <taxon>Pseudomonadati</taxon>
        <taxon>Pseudomonadota</taxon>
        <taxon>Alphaproteobacteria</taxon>
        <taxon>Hyphomicrobiales</taxon>
        <taxon>Aurantimonadaceae</taxon>
        <taxon>Fulvimarina</taxon>
    </lineage>
</organism>
<dbReference type="InterPro" id="IPR011990">
    <property type="entry name" value="TPR-like_helical_dom_sf"/>
</dbReference>
<protein>
    <recommendedName>
        <fullName evidence="3">Tetratricopeptide repeat protein</fullName>
    </recommendedName>
</protein>
<dbReference type="RefSeq" id="WP_116683174.1">
    <property type="nucleotide sequence ID" value="NZ_QURL01000004.1"/>
</dbReference>